<organism evidence="9 10">
    <name type="scientific">Acer saccharum</name>
    <name type="common">Sugar maple</name>
    <dbReference type="NCBI Taxonomy" id="4024"/>
    <lineage>
        <taxon>Eukaryota</taxon>
        <taxon>Viridiplantae</taxon>
        <taxon>Streptophyta</taxon>
        <taxon>Embryophyta</taxon>
        <taxon>Tracheophyta</taxon>
        <taxon>Spermatophyta</taxon>
        <taxon>Magnoliopsida</taxon>
        <taxon>eudicotyledons</taxon>
        <taxon>Gunneridae</taxon>
        <taxon>Pentapetalae</taxon>
        <taxon>rosids</taxon>
        <taxon>malvids</taxon>
        <taxon>Sapindales</taxon>
        <taxon>Sapindaceae</taxon>
        <taxon>Hippocastanoideae</taxon>
        <taxon>Acereae</taxon>
        <taxon>Acer</taxon>
    </lineage>
</organism>
<evidence type="ECO:0000256" key="4">
    <source>
        <dbReference type="ARBA" id="ARBA00022737"/>
    </source>
</evidence>
<accession>A0AA39VPH2</accession>
<reference evidence="9" key="1">
    <citation type="journal article" date="2022" name="Plant J.">
        <title>Strategies of tolerance reflected in two North American maple genomes.</title>
        <authorList>
            <person name="McEvoy S.L."/>
            <person name="Sezen U.U."/>
            <person name="Trouern-Trend A."/>
            <person name="McMahon S.M."/>
            <person name="Schaberg P.G."/>
            <person name="Yang J."/>
            <person name="Wegrzyn J.L."/>
            <person name="Swenson N.G."/>
        </authorList>
    </citation>
    <scope>NUCLEOTIDE SEQUENCE</scope>
    <source>
        <strain evidence="9">NS2018</strain>
    </source>
</reference>
<comment type="similarity">
    <text evidence="2">Belongs to the major facilitator superfamily. Proton-dependent oligopeptide transporter (POT/PTR) (TC 2.A.17) family.</text>
</comment>
<dbReference type="InterPro" id="IPR002885">
    <property type="entry name" value="PPR_rpt"/>
</dbReference>
<feature type="transmembrane region" description="Helical" evidence="8">
    <location>
        <begin position="194"/>
        <end position="211"/>
    </location>
</feature>
<keyword evidence="4" id="KW-0677">Repeat</keyword>
<feature type="transmembrane region" description="Helical" evidence="8">
    <location>
        <begin position="553"/>
        <end position="574"/>
    </location>
</feature>
<feature type="repeat" description="PPR" evidence="7">
    <location>
        <begin position="44"/>
        <end position="78"/>
    </location>
</feature>
<feature type="repeat" description="PPR" evidence="7">
    <location>
        <begin position="9"/>
        <end position="43"/>
    </location>
</feature>
<evidence type="ECO:0000256" key="1">
    <source>
        <dbReference type="ARBA" id="ARBA00004141"/>
    </source>
</evidence>
<comment type="caution">
    <text evidence="9">The sequence shown here is derived from an EMBL/GenBank/DDBJ whole genome shotgun (WGS) entry which is preliminary data.</text>
</comment>
<dbReference type="Pfam" id="PF13041">
    <property type="entry name" value="PPR_2"/>
    <property type="match status" value="1"/>
</dbReference>
<comment type="subcellular location">
    <subcellularLocation>
        <location evidence="1">Membrane</location>
        <topology evidence="1">Multi-pass membrane protein</topology>
    </subcellularLocation>
</comment>
<evidence type="ECO:0000256" key="8">
    <source>
        <dbReference type="SAM" id="Phobius"/>
    </source>
</evidence>
<dbReference type="GO" id="GO:0022857">
    <property type="term" value="F:transmembrane transporter activity"/>
    <property type="evidence" value="ECO:0007669"/>
    <property type="project" value="InterPro"/>
</dbReference>
<evidence type="ECO:0000256" key="3">
    <source>
        <dbReference type="ARBA" id="ARBA00022692"/>
    </source>
</evidence>
<evidence type="ECO:0000256" key="5">
    <source>
        <dbReference type="ARBA" id="ARBA00022989"/>
    </source>
</evidence>
<dbReference type="EMBL" id="JAUESC010000380">
    <property type="protein sequence ID" value="KAK0593379.1"/>
    <property type="molecule type" value="Genomic_DNA"/>
</dbReference>
<feature type="transmembrane region" description="Helical" evidence="8">
    <location>
        <begin position="345"/>
        <end position="366"/>
    </location>
</feature>
<evidence type="ECO:0000256" key="7">
    <source>
        <dbReference type="PROSITE-ProRule" id="PRU00708"/>
    </source>
</evidence>
<evidence type="ECO:0000256" key="2">
    <source>
        <dbReference type="ARBA" id="ARBA00005982"/>
    </source>
</evidence>
<keyword evidence="10" id="KW-1185">Reference proteome</keyword>
<dbReference type="PROSITE" id="PS51375">
    <property type="entry name" value="PPR"/>
    <property type="match status" value="2"/>
</dbReference>
<dbReference type="InterPro" id="IPR011990">
    <property type="entry name" value="TPR-like_helical_dom_sf"/>
</dbReference>
<feature type="transmembrane region" description="Helical" evidence="8">
    <location>
        <begin position="471"/>
        <end position="492"/>
    </location>
</feature>
<dbReference type="Proteomes" id="UP001168877">
    <property type="component" value="Unassembled WGS sequence"/>
</dbReference>
<dbReference type="InterPro" id="IPR036259">
    <property type="entry name" value="MFS_trans_sf"/>
</dbReference>
<dbReference type="NCBIfam" id="TIGR00756">
    <property type="entry name" value="PPR"/>
    <property type="match status" value="2"/>
</dbReference>
<evidence type="ECO:0000313" key="9">
    <source>
        <dbReference type="EMBL" id="KAK0593379.1"/>
    </source>
</evidence>
<dbReference type="AlphaFoldDB" id="A0AA39VPH2"/>
<protein>
    <submittedName>
        <fullName evidence="9">Uncharacterized protein</fullName>
    </submittedName>
</protein>
<keyword evidence="6 8" id="KW-0472">Membrane</keyword>
<feature type="transmembrane region" description="Helical" evidence="8">
    <location>
        <begin position="513"/>
        <end position="533"/>
    </location>
</feature>
<proteinExistence type="inferred from homology"/>
<reference evidence="9" key="2">
    <citation type="submission" date="2023-06" db="EMBL/GenBank/DDBJ databases">
        <authorList>
            <person name="Swenson N.G."/>
            <person name="Wegrzyn J.L."/>
            <person name="Mcevoy S.L."/>
        </authorList>
    </citation>
    <scope>NUCLEOTIDE SEQUENCE</scope>
    <source>
        <strain evidence="9">NS2018</strain>
        <tissue evidence="9">Leaf</tissue>
    </source>
</reference>
<evidence type="ECO:0000256" key="6">
    <source>
        <dbReference type="ARBA" id="ARBA00023136"/>
    </source>
</evidence>
<keyword evidence="5 8" id="KW-1133">Transmembrane helix</keyword>
<feature type="transmembrane region" description="Helical" evidence="8">
    <location>
        <begin position="144"/>
        <end position="165"/>
    </location>
</feature>
<feature type="transmembrane region" description="Helical" evidence="8">
    <location>
        <begin position="413"/>
        <end position="434"/>
    </location>
</feature>
<evidence type="ECO:0000313" key="10">
    <source>
        <dbReference type="Proteomes" id="UP001168877"/>
    </source>
</evidence>
<dbReference type="GO" id="GO:0016020">
    <property type="term" value="C:membrane"/>
    <property type="evidence" value="ECO:0007669"/>
    <property type="project" value="UniProtKB-SubCell"/>
</dbReference>
<name>A0AA39VPH2_ACESA</name>
<dbReference type="SUPFAM" id="SSF103473">
    <property type="entry name" value="MFS general substrate transporter"/>
    <property type="match status" value="1"/>
</dbReference>
<gene>
    <name evidence="9" type="ORF">LWI29_035706</name>
</gene>
<dbReference type="InterPro" id="IPR000109">
    <property type="entry name" value="POT_fam"/>
</dbReference>
<dbReference type="Pfam" id="PF00854">
    <property type="entry name" value="PTR2"/>
    <property type="match status" value="1"/>
</dbReference>
<dbReference type="Gene3D" id="1.25.40.10">
    <property type="entry name" value="Tetratricopeptide repeat domain"/>
    <property type="match status" value="1"/>
</dbReference>
<dbReference type="Gene3D" id="1.20.1250.20">
    <property type="entry name" value="MFS general substrate transporter like domains"/>
    <property type="match status" value="1"/>
</dbReference>
<dbReference type="PANTHER" id="PTHR11654">
    <property type="entry name" value="OLIGOPEPTIDE TRANSPORTER-RELATED"/>
    <property type="match status" value="1"/>
</dbReference>
<feature type="transmembrane region" description="Helical" evidence="8">
    <location>
        <begin position="217"/>
        <end position="236"/>
    </location>
</feature>
<sequence length="612" mass="70270">MVEQGIHPDKMTYNSLILGHLREGKLSKVEDLVSDMKIKGLNPKADTYSILVKGYCELNNFGEAYIWYREMFENGFHPSLSICNELTTSLKQVGRLKEAQIISSEMSIKGMDAHIINEDMPAGPVILGLLHFGAFSRFQEQIDFLVIIIGSILVAVGRAGLMPFVRRFTAEQFEAHEADKRNIKVERVKAREEMWWRFAWVAGSLVAIPLFKSEWQVRLIITGGVMGITCVLFYLATPLYHKKDQVAATSTRIAEKPFTCIRVVRAALLKLHMEYPPSPVHFFCYNNINDENDQLELWPQVKLLRWIDKAAIIESESTLGHEEQEKAGRLCSVTEVQETKYILKLIPMWSTFLVFGLLLSAGNTFSAQQGIETESPDLLIYLVLLQSITRETVSTLSRFLLSKWFPKARLKQNMMRIWAGMLVSILCSVVLWQVEKHRRLDIDKSDYRFYEYSLMIDKSDYRFYEYSSMSIWWLAPQFLLLGLMDGLAMYGLEGFTIDDDHLSGSMKNFLPAINTFVVTGIGNTLNIIFVFSSNKTLFQNRLNNSRLDHYYKYLTIYGTPINCVYLLLISIFVYRLSDAAQVNEESMSKATVPDGYTTKRATWGDIFLCDRY</sequence>
<keyword evidence="3 8" id="KW-0812">Transmembrane</keyword>